<keyword evidence="3" id="KW-0378">Hydrolase</keyword>
<dbReference type="PANTHER" id="PTHR32120:SF11">
    <property type="entry name" value="SMALL RIBOSOMAL SUBUNIT BIOGENESIS GTPASE RSGA 1, MITOCHONDRIAL-RELATED"/>
    <property type="match status" value="1"/>
</dbReference>
<gene>
    <name evidence="3" type="primary">rsgA</name>
    <name evidence="6" type="ORF">MCANUFG4_03285</name>
</gene>
<dbReference type="Gene3D" id="1.10.40.50">
    <property type="entry name" value="Probable gtpase engc, domain 3"/>
    <property type="match status" value="1"/>
</dbReference>
<dbReference type="PROSITE" id="PS50936">
    <property type="entry name" value="ENGC_GTPASE"/>
    <property type="match status" value="1"/>
</dbReference>
<dbReference type="PANTHER" id="PTHR32120">
    <property type="entry name" value="SMALL RIBOSOMAL SUBUNIT BIOGENESIS GTPASE RSGA"/>
    <property type="match status" value="1"/>
</dbReference>
<evidence type="ECO:0000259" key="5">
    <source>
        <dbReference type="PROSITE" id="PS51721"/>
    </source>
</evidence>
<dbReference type="PATRIC" id="fig|1131455.3.peg.659"/>
<feature type="binding site" evidence="3">
    <location>
        <begin position="158"/>
        <end position="166"/>
    </location>
    <ligand>
        <name>GTP</name>
        <dbReference type="ChEBI" id="CHEBI:37565"/>
    </ligand>
</feature>
<feature type="binding site" evidence="3">
    <location>
        <position position="252"/>
    </location>
    <ligand>
        <name>Zn(2+)</name>
        <dbReference type="ChEBI" id="CHEBI:29105"/>
    </ligand>
</feature>
<keyword evidence="2 3" id="KW-0342">GTP-binding</keyword>
<dbReference type="Gene3D" id="3.40.50.300">
    <property type="entry name" value="P-loop containing nucleotide triphosphate hydrolases"/>
    <property type="match status" value="1"/>
</dbReference>
<reference evidence="6 7" key="1">
    <citation type="journal article" date="2012" name="J. Bacteriol.">
        <title>Genome annotation of five Mycoplasma canis strains.</title>
        <authorList>
            <person name="Brown D.R."/>
            <person name="May M."/>
            <person name="Michaels D.L."/>
            <person name="Barbet A.F."/>
        </authorList>
    </citation>
    <scope>NUCLEOTIDE SEQUENCE [LARGE SCALE GENOMIC DNA]</scope>
    <source>
        <strain evidence="6 7">UFG4</strain>
    </source>
</reference>
<evidence type="ECO:0000313" key="6">
    <source>
        <dbReference type="EMBL" id="EIE41484.1"/>
    </source>
</evidence>
<dbReference type="GO" id="GO:0046872">
    <property type="term" value="F:metal ion binding"/>
    <property type="evidence" value="ECO:0007669"/>
    <property type="project" value="UniProtKB-KW"/>
</dbReference>
<evidence type="ECO:0000313" key="7">
    <source>
        <dbReference type="Proteomes" id="UP000006229"/>
    </source>
</evidence>
<sequence length="283" mass="32904">MQNWKIFSLVAGDFEICDIKSKECKILKAAGKLRYNNISPIVGDFVEIENNMIKSVFERKNEFIRPKVSNIDQVIIFMSIEQPKFSSFLIDKYMSIIENKSIKPILFITKSDLNPSETEMWKKQYSNMGYEVYSINNKKLFDDDLKKIFQNKFSVFMGQSGVGKTTTLNNITNLSFETQEISRALGRGKHTTRVVKIIPVFDGYLIDTPGFSSLEIELNSVEISKSFKMFRELSETCKFRDCLHINEKDADCAIKLAIKNNNIPLFRYENYLKLQKELQEKRK</sequence>
<evidence type="ECO:0000256" key="3">
    <source>
        <dbReference type="HAMAP-Rule" id="MF_01820"/>
    </source>
</evidence>
<keyword evidence="3" id="KW-0862">Zinc</keyword>
<dbReference type="InterPro" id="IPR004881">
    <property type="entry name" value="Ribosome_biogen_GTPase_RsgA"/>
</dbReference>
<evidence type="ECO:0000259" key="4">
    <source>
        <dbReference type="PROSITE" id="PS50936"/>
    </source>
</evidence>
<keyword evidence="1 3" id="KW-0547">Nucleotide-binding</keyword>
<organism evidence="6 7">
    <name type="scientific">Mycoplasmopsis canis UFG4</name>
    <dbReference type="NCBI Taxonomy" id="1131455"/>
    <lineage>
        <taxon>Bacteria</taxon>
        <taxon>Bacillati</taxon>
        <taxon>Mycoplasmatota</taxon>
        <taxon>Mycoplasmoidales</taxon>
        <taxon>Metamycoplasmataceae</taxon>
        <taxon>Mycoplasmopsis</taxon>
    </lineage>
</organism>
<dbReference type="CDD" id="cd01854">
    <property type="entry name" value="YjeQ_EngC"/>
    <property type="match status" value="1"/>
</dbReference>
<keyword evidence="3" id="KW-0690">Ribosome biogenesis</keyword>
<dbReference type="SUPFAM" id="SSF52540">
    <property type="entry name" value="P-loop containing nucleoside triphosphate hydrolases"/>
    <property type="match status" value="1"/>
</dbReference>
<dbReference type="InterPro" id="IPR010914">
    <property type="entry name" value="RsgA_GTPase_dom"/>
</dbReference>
<dbReference type="GO" id="GO:0019843">
    <property type="term" value="F:rRNA binding"/>
    <property type="evidence" value="ECO:0007669"/>
    <property type="project" value="UniProtKB-KW"/>
</dbReference>
<dbReference type="EC" id="3.6.1.-" evidence="3"/>
<comment type="subcellular location">
    <subcellularLocation>
        <location evidence="3">Cytoplasm</location>
    </subcellularLocation>
</comment>
<dbReference type="InterPro" id="IPR030378">
    <property type="entry name" value="G_CP_dom"/>
</dbReference>
<dbReference type="Proteomes" id="UP000006229">
    <property type="component" value="Unassembled WGS sequence"/>
</dbReference>
<keyword evidence="3" id="KW-0699">rRNA-binding</keyword>
<comment type="subunit">
    <text evidence="3">Monomer. Associates with 30S ribosomal subunit, binds 16S rRNA.</text>
</comment>
<feature type="domain" description="CP-type G" evidence="5">
    <location>
        <begin position="60"/>
        <end position="214"/>
    </location>
</feature>
<feature type="binding site" evidence="3">
    <location>
        <position position="244"/>
    </location>
    <ligand>
        <name>Zn(2+)</name>
        <dbReference type="ChEBI" id="CHEBI:29105"/>
    </ligand>
</feature>
<comment type="caution">
    <text evidence="6">The sequence shown here is derived from an EMBL/GenBank/DDBJ whole genome shotgun (WGS) entry which is preliminary data.</text>
</comment>
<keyword evidence="3" id="KW-0963">Cytoplasm</keyword>
<keyword evidence="7" id="KW-1185">Reference proteome</keyword>
<feature type="binding site" evidence="3">
    <location>
        <begin position="109"/>
        <end position="112"/>
    </location>
    <ligand>
        <name>GTP</name>
        <dbReference type="ChEBI" id="CHEBI:37565"/>
    </ligand>
</feature>
<dbReference type="HAMAP" id="MF_01820">
    <property type="entry name" value="GTPase_RsgA"/>
    <property type="match status" value="1"/>
</dbReference>
<feature type="domain" description="EngC GTPase" evidence="4">
    <location>
        <begin position="69"/>
        <end position="212"/>
    </location>
</feature>
<proteinExistence type="inferred from homology"/>
<dbReference type="NCBIfam" id="TIGR00157">
    <property type="entry name" value="ribosome small subunit-dependent GTPase A"/>
    <property type="match status" value="1"/>
</dbReference>
<comment type="function">
    <text evidence="3">One of several proteins that assist in the late maturation steps of the functional core of the 30S ribosomal subunit. Helps release RbfA from mature subunits. May play a role in the assembly of ribosomal proteins into the subunit. Circularly permuted GTPase that catalyzes slow GTP hydrolysis, GTPase activity is stimulated by the 30S ribosomal subunit.</text>
</comment>
<evidence type="ECO:0000256" key="1">
    <source>
        <dbReference type="ARBA" id="ARBA00022741"/>
    </source>
</evidence>
<name>I1A4R3_9BACT</name>
<protein>
    <recommendedName>
        <fullName evidence="3">Small ribosomal subunit biogenesis GTPase RsgA</fullName>
        <ecNumber evidence="3">3.6.1.-</ecNumber>
    </recommendedName>
</protein>
<comment type="cofactor">
    <cofactor evidence="3">
        <name>Zn(2+)</name>
        <dbReference type="ChEBI" id="CHEBI:29105"/>
    </cofactor>
    <text evidence="3">Binds 1 zinc ion per subunit.</text>
</comment>
<feature type="binding site" evidence="3">
    <location>
        <position position="242"/>
    </location>
    <ligand>
        <name>Zn(2+)</name>
        <dbReference type="ChEBI" id="CHEBI:29105"/>
    </ligand>
</feature>
<comment type="similarity">
    <text evidence="3">Belongs to the TRAFAC class YlqF/YawG GTPase family. RsgA subfamily.</text>
</comment>
<dbReference type="InterPro" id="IPR027417">
    <property type="entry name" value="P-loop_NTPase"/>
</dbReference>
<dbReference type="Pfam" id="PF03193">
    <property type="entry name" value="RsgA_GTPase"/>
    <property type="match status" value="1"/>
</dbReference>
<dbReference type="EMBL" id="AJFU01000006">
    <property type="protein sequence ID" value="EIE41484.1"/>
    <property type="molecule type" value="Genomic_DNA"/>
</dbReference>
<keyword evidence="3" id="KW-0694">RNA-binding</keyword>
<dbReference type="PROSITE" id="PS51721">
    <property type="entry name" value="G_CP"/>
    <property type="match status" value="1"/>
</dbReference>
<feature type="binding site" evidence="3">
    <location>
        <position position="237"/>
    </location>
    <ligand>
        <name>Zn(2+)</name>
        <dbReference type="ChEBI" id="CHEBI:29105"/>
    </ligand>
</feature>
<dbReference type="GO" id="GO:0003924">
    <property type="term" value="F:GTPase activity"/>
    <property type="evidence" value="ECO:0007669"/>
    <property type="project" value="UniProtKB-UniRule"/>
</dbReference>
<dbReference type="AlphaFoldDB" id="I1A4R3"/>
<dbReference type="GO" id="GO:0042274">
    <property type="term" value="P:ribosomal small subunit biogenesis"/>
    <property type="evidence" value="ECO:0007669"/>
    <property type="project" value="UniProtKB-UniRule"/>
</dbReference>
<evidence type="ECO:0000256" key="2">
    <source>
        <dbReference type="ARBA" id="ARBA00023134"/>
    </source>
</evidence>
<dbReference type="OrthoDB" id="9809485at2"/>
<dbReference type="GO" id="GO:0005525">
    <property type="term" value="F:GTP binding"/>
    <property type="evidence" value="ECO:0007669"/>
    <property type="project" value="UniProtKB-UniRule"/>
</dbReference>
<dbReference type="GO" id="GO:0005737">
    <property type="term" value="C:cytoplasm"/>
    <property type="evidence" value="ECO:0007669"/>
    <property type="project" value="UniProtKB-SubCell"/>
</dbReference>
<dbReference type="RefSeq" id="WP_004796044.1">
    <property type="nucleotide sequence ID" value="NZ_AJFU01000006.1"/>
</dbReference>
<keyword evidence="3" id="KW-0479">Metal-binding</keyword>
<accession>I1A4R3</accession>